<proteinExistence type="predicted"/>
<dbReference type="GO" id="GO:0016887">
    <property type="term" value="F:ATP hydrolysis activity"/>
    <property type="evidence" value="ECO:0007669"/>
    <property type="project" value="InterPro"/>
</dbReference>
<dbReference type="Gene3D" id="2.60.40.10">
    <property type="entry name" value="Immunoglobulins"/>
    <property type="match status" value="1"/>
</dbReference>
<reference evidence="3 4" key="1">
    <citation type="journal article" date="2016" name="G3 (Bethesda)">
        <title>First Draft Assembly and Annotation of the Genome of a California Endemic Oak Quercus lobata Nee (Fagaceae).</title>
        <authorList>
            <person name="Sork V.L."/>
            <person name="Fitz-Gibbon S.T."/>
            <person name="Puiu D."/>
            <person name="Crepeau M."/>
            <person name="Gugger P.F."/>
            <person name="Sherman R."/>
            <person name="Stevens K."/>
            <person name="Langley C.H."/>
            <person name="Pellegrini M."/>
            <person name="Salzberg S.L."/>
        </authorList>
    </citation>
    <scope>NUCLEOTIDE SEQUENCE [LARGE SCALE GENOMIC DNA]</scope>
    <source>
        <strain evidence="3 4">cv. SW786</strain>
    </source>
</reference>
<dbReference type="GO" id="GO:0005975">
    <property type="term" value="P:carbohydrate metabolic process"/>
    <property type="evidence" value="ECO:0007669"/>
    <property type="project" value="InterPro"/>
</dbReference>
<dbReference type="Gramene" id="QL11p009533:mrna">
    <property type="protein sequence ID" value="QL11p009533:mrna"/>
    <property type="gene ID" value="QL11p009533"/>
</dbReference>
<dbReference type="InterPro" id="IPR004193">
    <property type="entry name" value="Glyco_hydro_13_N"/>
</dbReference>
<keyword evidence="4" id="KW-1185">Reference proteome</keyword>
<dbReference type="InterPro" id="IPR027417">
    <property type="entry name" value="P-loop_NTPase"/>
</dbReference>
<dbReference type="PANTHER" id="PTHR43423:SF1">
    <property type="entry name" value="ABC TRANSPORTER I FAMILY MEMBER 17"/>
    <property type="match status" value="1"/>
</dbReference>
<dbReference type="SUPFAM" id="SSF52540">
    <property type="entry name" value="P-loop containing nucleoside triphosphate hydrolases"/>
    <property type="match status" value="1"/>
</dbReference>
<evidence type="ECO:0000259" key="1">
    <source>
        <dbReference type="Pfam" id="PF00005"/>
    </source>
</evidence>
<evidence type="ECO:0000259" key="2">
    <source>
        <dbReference type="Pfam" id="PF02922"/>
    </source>
</evidence>
<dbReference type="AlphaFoldDB" id="A0A7N2MW17"/>
<reference evidence="3" key="2">
    <citation type="submission" date="2021-01" db="UniProtKB">
        <authorList>
            <consortium name="EnsemblPlants"/>
        </authorList>
    </citation>
    <scope>IDENTIFICATION</scope>
</reference>
<dbReference type="Gene3D" id="3.40.50.300">
    <property type="entry name" value="P-loop containing nucleotide triphosphate hydrolases"/>
    <property type="match status" value="1"/>
</dbReference>
<evidence type="ECO:0000313" key="3">
    <source>
        <dbReference type="EnsemblPlants" id="QL11p009533:mrna"/>
    </source>
</evidence>
<name>A0A7N2MW17_QUELO</name>
<feature type="domain" description="Glycoside hydrolase family 13 N-terminal" evidence="2">
    <location>
        <begin position="4"/>
        <end position="64"/>
    </location>
</feature>
<feature type="domain" description="ABC transporter" evidence="1">
    <location>
        <begin position="125"/>
        <end position="185"/>
    </location>
</feature>
<dbReference type="EMBL" id="LRBV02000011">
    <property type="status" value="NOT_ANNOTATED_CDS"/>
    <property type="molecule type" value="Genomic_DNA"/>
</dbReference>
<dbReference type="InParanoid" id="A0A7N2MW17"/>
<dbReference type="InterPro" id="IPR013783">
    <property type="entry name" value="Ig-like_fold"/>
</dbReference>
<dbReference type="Proteomes" id="UP000594261">
    <property type="component" value="Chromosome 11"/>
</dbReference>
<dbReference type="PANTHER" id="PTHR43423">
    <property type="entry name" value="ABC TRANSPORTER I FAMILY MEMBER 17"/>
    <property type="match status" value="1"/>
</dbReference>
<evidence type="ECO:0000313" key="4">
    <source>
        <dbReference type="Proteomes" id="UP000594261"/>
    </source>
</evidence>
<dbReference type="InterPro" id="IPR014756">
    <property type="entry name" value="Ig_E-set"/>
</dbReference>
<dbReference type="SUPFAM" id="SSF81296">
    <property type="entry name" value="E set domains"/>
    <property type="match status" value="1"/>
</dbReference>
<dbReference type="GO" id="GO:0004553">
    <property type="term" value="F:hydrolase activity, hydrolyzing O-glycosyl compounds"/>
    <property type="evidence" value="ECO:0007669"/>
    <property type="project" value="InterPro"/>
</dbReference>
<dbReference type="Pfam" id="PF02922">
    <property type="entry name" value="CBM_48"/>
    <property type="match status" value="1"/>
</dbReference>
<protein>
    <recommendedName>
        <fullName evidence="5">ABC transporter domain-containing protein</fullName>
    </recommendedName>
</protein>
<accession>A0A7N2MW17</accession>
<dbReference type="Pfam" id="PF00005">
    <property type="entry name" value="ABC_tran"/>
    <property type="match status" value="1"/>
</dbReference>
<dbReference type="GO" id="GO:0005524">
    <property type="term" value="F:ATP binding"/>
    <property type="evidence" value="ECO:0007669"/>
    <property type="project" value="InterPro"/>
</dbReference>
<organism evidence="3 4">
    <name type="scientific">Quercus lobata</name>
    <name type="common">Valley oak</name>
    <dbReference type="NCBI Taxonomy" id="97700"/>
    <lineage>
        <taxon>Eukaryota</taxon>
        <taxon>Viridiplantae</taxon>
        <taxon>Streptophyta</taxon>
        <taxon>Embryophyta</taxon>
        <taxon>Tracheophyta</taxon>
        <taxon>Spermatophyta</taxon>
        <taxon>Magnoliopsida</taxon>
        <taxon>eudicotyledons</taxon>
        <taxon>Gunneridae</taxon>
        <taxon>Pentapetalae</taxon>
        <taxon>rosids</taxon>
        <taxon>fabids</taxon>
        <taxon>Fagales</taxon>
        <taxon>Fagaceae</taxon>
        <taxon>Quercus</taxon>
    </lineage>
</organism>
<evidence type="ECO:0008006" key="5">
    <source>
        <dbReference type="Google" id="ProtNLM"/>
    </source>
</evidence>
<dbReference type="EnsemblPlants" id="QL11p009533:mrna">
    <property type="protein sequence ID" value="QL11p009533:mrna"/>
    <property type="gene ID" value="QL11p009533"/>
</dbReference>
<sequence>MSFEKKVAEQISLDPLTNKTDDVWHVFLKGDFKDMLYGFKFDGKFSPDEGLYYDSSRILLDPYAKAVISRGKFGALGADGTESHEHLLVVDVEDPSPDQEETQQPLTKFGIRDLRKESYGGDPILNGISVEIPKGVIVGIIGPSGSGKSVILGTVFLDGRDICDLDVLTLRTKVGMLFQLLALFEGMLSKLCKELF</sequence>
<dbReference type="InterPro" id="IPR003439">
    <property type="entry name" value="ABC_transporter-like_ATP-bd"/>
</dbReference>